<evidence type="ECO:0000256" key="10">
    <source>
        <dbReference type="PROSITE-ProRule" id="PRU00042"/>
    </source>
</evidence>
<feature type="domain" description="C2H2-type" evidence="12">
    <location>
        <begin position="400"/>
        <end position="427"/>
    </location>
</feature>
<keyword evidence="8" id="KW-0804">Transcription</keyword>
<feature type="domain" description="C2H2-type" evidence="12">
    <location>
        <begin position="428"/>
        <end position="455"/>
    </location>
</feature>
<keyword evidence="3" id="KW-0479">Metal-binding</keyword>
<keyword evidence="4" id="KW-0677">Repeat</keyword>
<dbReference type="PROSITE" id="PS00028">
    <property type="entry name" value="ZINC_FINGER_C2H2_1"/>
    <property type="match status" value="6"/>
</dbReference>
<dbReference type="GO" id="GO:0005667">
    <property type="term" value="C:transcription regulator complex"/>
    <property type="evidence" value="ECO:0007669"/>
    <property type="project" value="TreeGrafter"/>
</dbReference>
<keyword evidence="6" id="KW-0862">Zinc</keyword>
<evidence type="ECO:0000256" key="2">
    <source>
        <dbReference type="ARBA" id="ARBA00006991"/>
    </source>
</evidence>
<evidence type="ECO:0000256" key="5">
    <source>
        <dbReference type="ARBA" id="ARBA00022771"/>
    </source>
</evidence>
<keyword evidence="9" id="KW-0539">Nucleus</keyword>
<feature type="domain" description="C2H2-type" evidence="12">
    <location>
        <begin position="372"/>
        <end position="399"/>
    </location>
</feature>
<evidence type="ECO:0000259" key="12">
    <source>
        <dbReference type="PROSITE" id="PS50157"/>
    </source>
</evidence>
<dbReference type="RefSeq" id="XP_018595032.2">
    <property type="nucleotide sequence ID" value="XM_018739516.2"/>
</dbReference>
<feature type="domain" description="C2H2-type" evidence="12">
    <location>
        <begin position="512"/>
        <end position="539"/>
    </location>
</feature>
<dbReference type="PANTHER" id="PTHR14003">
    <property type="entry name" value="TRANSCRIPTIONAL REPRESSOR PROTEIN YY"/>
    <property type="match status" value="1"/>
</dbReference>
<proteinExistence type="inferred from homology"/>
<dbReference type="GO" id="GO:0000785">
    <property type="term" value="C:chromatin"/>
    <property type="evidence" value="ECO:0007669"/>
    <property type="project" value="TreeGrafter"/>
</dbReference>
<dbReference type="FunFam" id="3.30.160.60:FF:000912">
    <property type="entry name" value="Zinc finger protein 660"/>
    <property type="match status" value="2"/>
</dbReference>
<organism evidence="13 14">
    <name type="scientific">Scleropages formosus</name>
    <name type="common">Asian bonytongue</name>
    <name type="synonym">Osteoglossum formosum</name>
    <dbReference type="NCBI Taxonomy" id="113540"/>
    <lineage>
        <taxon>Eukaryota</taxon>
        <taxon>Metazoa</taxon>
        <taxon>Chordata</taxon>
        <taxon>Craniata</taxon>
        <taxon>Vertebrata</taxon>
        <taxon>Euteleostomi</taxon>
        <taxon>Actinopterygii</taxon>
        <taxon>Neopterygii</taxon>
        <taxon>Teleostei</taxon>
        <taxon>Osteoglossocephala</taxon>
        <taxon>Osteoglossomorpha</taxon>
        <taxon>Osteoglossiformes</taxon>
        <taxon>Osteoglossidae</taxon>
        <taxon>Scleropages</taxon>
    </lineage>
</organism>
<dbReference type="Pfam" id="PF00096">
    <property type="entry name" value="zf-C2H2"/>
    <property type="match status" value="6"/>
</dbReference>
<dbReference type="KEGG" id="sfm:108926668"/>
<accession>A0A8C9V968</accession>
<sequence>MTNCVIFQTQLASIMDLLVKAAVADISKLFEERCAFWRLEVSCQQKENAALKKKLQRVESELRAARPRAKGTRPGARTAAVQNNQDPDMEENWPQPLCVKDERLKEDFAETVRQRKPEISHEESRVIVGDKAVLPEKEQCDQQLVVSTEITQQFTERHLTRLSEEHLNRLVATCKSEVEYEFPTQCFNQTAFLHGPTKSLYSQKSILEARNTSVPGYSNTREETEDQSASIRLNLARTSEDSDRVSCLGFPDMKSEVVTVQSATIKDELEMLSTCSGEARIEVVRIQPVWYSQGKEKEVMEPENDGQDFKKDPAVQQHLYAARHTQLTGNCNSNKFNFTLSRERECHLHNESLPSLKSIKTNQRPDTGERRFNCTHCGKSFTQRGHLKIHQLIHTGEKPFSCTQCGKRFTHVHVLKRHLSIHTGHRPYSCSHCGKSFSLKDSLRRHKRIHTGEKPYICMYCEKRFTQGSHLKIHQLIHTGEKPFSCTQCDKSFTQLHVLKRHLSVHTGEKPYICMQCGKKFTLQDSLRRHLRIHTEENLLFSEQLHSNDVFREQQPT</sequence>
<dbReference type="Ensembl" id="ENSSFOT00015038130.2">
    <property type="protein sequence ID" value="ENSSFOP00015037716.2"/>
    <property type="gene ID" value="ENSSFOG00015024010.2"/>
</dbReference>
<evidence type="ECO:0000256" key="11">
    <source>
        <dbReference type="SAM" id="MobiDB-lite"/>
    </source>
</evidence>
<feature type="domain" description="C2H2-type" evidence="12">
    <location>
        <begin position="484"/>
        <end position="511"/>
    </location>
</feature>
<comment type="similarity">
    <text evidence="2">Belongs to the krueppel C2H2-type zinc-finger protein family.</text>
</comment>
<dbReference type="FunFam" id="3.30.160.60:FF:000188">
    <property type="entry name" value="Zinc finger protein 787"/>
    <property type="match status" value="1"/>
</dbReference>
<dbReference type="InterPro" id="IPR036236">
    <property type="entry name" value="Znf_C2H2_sf"/>
</dbReference>
<evidence type="ECO:0000256" key="6">
    <source>
        <dbReference type="ARBA" id="ARBA00022833"/>
    </source>
</evidence>
<evidence type="ECO:0000256" key="3">
    <source>
        <dbReference type="ARBA" id="ARBA00022723"/>
    </source>
</evidence>
<dbReference type="Gene3D" id="3.30.160.60">
    <property type="entry name" value="Classic Zinc Finger"/>
    <property type="match status" value="6"/>
</dbReference>
<gene>
    <name evidence="13" type="primary">LOC108926668</name>
</gene>
<dbReference type="OrthoDB" id="6077919at2759"/>
<dbReference type="PANTHER" id="PTHR14003:SF23">
    <property type="entry name" value="ZINC FINGER PROTEIN 143"/>
    <property type="match status" value="1"/>
</dbReference>
<dbReference type="GO" id="GO:0000978">
    <property type="term" value="F:RNA polymerase II cis-regulatory region sequence-specific DNA binding"/>
    <property type="evidence" value="ECO:0007669"/>
    <property type="project" value="TreeGrafter"/>
</dbReference>
<dbReference type="GeneID" id="108926668"/>
<evidence type="ECO:0000256" key="9">
    <source>
        <dbReference type="ARBA" id="ARBA00023242"/>
    </source>
</evidence>
<evidence type="ECO:0000256" key="7">
    <source>
        <dbReference type="ARBA" id="ARBA00023125"/>
    </source>
</evidence>
<dbReference type="FunFam" id="3.30.160.60:FF:002343">
    <property type="entry name" value="Zinc finger protein 33A"/>
    <property type="match status" value="1"/>
</dbReference>
<evidence type="ECO:0000313" key="13">
    <source>
        <dbReference type="Ensembl" id="ENSSFOP00015037716.2"/>
    </source>
</evidence>
<reference evidence="13" key="2">
    <citation type="submission" date="2025-08" db="UniProtKB">
        <authorList>
            <consortium name="Ensembl"/>
        </authorList>
    </citation>
    <scope>IDENTIFICATION</scope>
</reference>
<reference evidence="13" key="3">
    <citation type="submission" date="2025-09" db="UniProtKB">
        <authorList>
            <consortium name="Ensembl"/>
        </authorList>
    </citation>
    <scope>IDENTIFICATION</scope>
</reference>
<dbReference type="GO" id="GO:0000981">
    <property type="term" value="F:DNA-binding transcription factor activity, RNA polymerase II-specific"/>
    <property type="evidence" value="ECO:0007669"/>
    <property type="project" value="TreeGrafter"/>
</dbReference>
<dbReference type="SUPFAM" id="SSF57667">
    <property type="entry name" value="beta-beta-alpha zinc fingers"/>
    <property type="match status" value="4"/>
</dbReference>
<keyword evidence="14" id="KW-1185">Reference proteome</keyword>
<keyword evidence="7" id="KW-0238">DNA-binding</keyword>
<dbReference type="GeneTree" id="ENSGT01150000286952"/>
<dbReference type="InterPro" id="IPR013087">
    <property type="entry name" value="Znf_C2H2_type"/>
</dbReference>
<dbReference type="SMART" id="SM00355">
    <property type="entry name" value="ZnF_C2H2"/>
    <property type="match status" value="6"/>
</dbReference>
<dbReference type="AlphaFoldDB" id="A0A8C9V968"/>
<dbReference type="FunFam" id="3.30.160.60:FF:000100">
    <property type="entry name" value="Zinc finger 45-like"/>
    <property type="match status" value="1"/>
</dbReference>
<dbReference type="GO" id="GO:0031519">
    <property type="term" value="C:PcG protein complex"/>
    <property type="evidence" value="ECO:0007669"/>
    <property type="project" value="TreeGrafter"/>
</dbReference>
<dbReference type="Proteomes" id="UP000694397">
    <property type="component" value="Chromosome 5"/>
</dbReference>
<feature type="domain" description="C2H2-type" evidence="12">
    <location>
        <begin position="456"/>
        <end position="483"/>
    </location>
</feature>
<evidence type="ECO:0000256" key="8">
    <source>
        <dbReference type="ARBA" id="ARBA00023163"/>
    </source>
</evidence>
<name>A0A8C9V968_SCLFO</name>
<feature type="region of interest" description="Disordered" evidence="11">
    <location>
        <begin position="63"/>
        <end position="93"/>
    </location>
</feature>
<keyword evidence="5 10" id="KW-0863">Zinc-finger</keyword>
<dbReference type="PROSITE" id="PS50157">
    <property type="entry name" value="ZINC_FINGER_C2H2_2"/>
    <property type="match status" value="6"/>
</dbReference>
<evidence type="ECO:0000256" key="1">
    <source>
        <dbReference type="ARBA" id="ARBA00004123"/>
    </source>
</evidence>
<evidence type="ECO:0000313" key="14">
    <source>
        <dbReference type="Proteomes" id="UP000694397"/>
    </source>
</evidence>
<evidence type="ECO:0000256" key="4">
    <source>
        <dbReference type="ARBA" id="ARBA00022737"/>
    </source>
</evidence>
<reference evidence="13 14" key="1">
    <citation type="submission" date="2019-04" db="EMBL/GenBank/DDBJ databases">
        <authorList>
            <consortium name="Wellcome Sanger Institute Data Sharing"/>
        </authorList>
    </citation>
    <scope>NUCLEOTIDE SEQUENCE [LARGE SCALE GENOMIC DNA]</scope>
</reference>
<comment type="subcellular location">
    <subcellularLocation>
        <location evidence="1">Nucleus</location>
    </subcellularLocation>
</comment>
<protein>
    <submittedName>
        <fullName evidence="13">Zinc finger protein 154-like</fullName>
    </submittedName>
</protein>
<dbReference type="GO" id="GO:0008270">
    <property type="term" value="F:zinc ion binding"/>
    <property type="evidence" value="ECO:0007669"/>
    <property type="project" value="UniProtKB-KW"/>
</dbReference>
<dbReference type="FunFam" id="3.30.160.60:FF:000475">
    <property type="entry name" value="zinc finger protein 32 isoform X1"/>
    <property type="match status" value="1"/>
</dbReference>